<organism evidence="2 3">
    <name type="scientific">Paenarthrobacter aurescens (strain TC1)</name>
    <dbReference type="NCBI Taxonomy" id="290340"/>
    <lineage>
        <taxon>Bacteria</taxon>
        <taxon>Bacillati</taxon>
        <taxon>Actinomycetota</taxon>
        <taxon>Actinomycetes</taxon>
        <taxon>Micrococcales</taxon>
        <taxon>Micrococcaceae</taxon>
        <taxon>Paenarthrobacter</taxon>
    </lineage>
</organism>
<geneLocation type="plasmid" evidence="2 3">
    <name>pTC1</name>
</geneLocation>
<keyword evidence="1" id="KW-1133">Transmembrane helix</keyword>
<keyword evidence="1" id="KW-0812">Transmembrane</keyword>
<evidence type="ECO:0008006" key="4">
    <source>
        <dbReference type="Google" id="ProtNLM"/>
    </source>
</evidence>
<keyword evidence="1" id="KW-0472">Membrane</keyword>
<name>A1RD16_PAEAT</name>
<evidence type="ECO:0000313" key="2">
    <source>
        <dbReference type="EMBL" id="ABM10531.1"/>
    </source>
</evidence>
<accession>A1RD16</accession>
<dbReference type="HOGENOM" id="CLU_1136228_0_0_11"/>
<feature type="transmembrane region" description="Helical" evidence="1">
    <location>
        <begin position="34"/>
        <end position="54"/>
    </location>
</feature>
<dbReference type="AlphaFoldDB" id="A1RD16"/>
<proteinExistence type="predicted"/>
<protein>
    <recommendedName>
        <fullName evidence="4">GAF domain-containing protein</fullName>
    </recommendedName>
</protein>
<sequence length="244" mass="26455">MFATVNLETAYQAWTDGKTLAEVSIKLGAVGRGWLVLVVLAVVYICLVALGKYIEDRRDRSLLNSSILGNQFAAITNRLASEIELPASERRTERKPLVGKILQALVDGRGGVRDARAVFYTYDDSKPELKVFDYAGQRNPSGPFEAGTARGDAAIEFVTQSPTDAVELIRECKKETREGWKGSGQGYDTYISAVVATTEGPIGMLSLDAPHAGSLTGADKRYVRLAASLLAITFTPRRIVGPDK</sequence>
<evidence type="ECO:0000256" key="1">
    <source>
        <dbReference type="SAM" id="Phobius"/>
    </source>
</evidence>
<evidence type="ECO:0000313" key="3">
    <source>
        <dbReference type="Proteomes" id="UP000000637"/>
    </source>
</evidence>
<keyword evidence="2" id="KW-0614">Plasmid</keyword>
<dbReference type="KEGG" id="aau:AAur_pTC10259"/>
<gene>
    <name evidence="2" type="ordered locus">AAur_pTC10259</name>
</gene>
<keyword evidence="3" id="KW-1185">Reference proteome</keyword>
<dbReference type="EMBL" id="CP000475">
    <property type="protein sequence ID" value="ABM10531.1"/>
    <property type="molecule type" value="Genomic_DNA"/>
</dbReference>
<reference evidence="2 3" key="1">
    <citation type="journal article" date="2006" name="PLoS Genet.">
        <title>Secrets of soil survival revealed by the genome sequence of Arthrobacter aurescens TC1.</title>
        <authorList>
            <person name="Mongodin E.F."/>
            <person name="Shapir N."/>
            <person name="Daugherty S.C."/>
            <person name="DeBoy R.T."/>
            <person name="Emerson J.B."/>
            <person name="Shvartzbeyn A."/>
            <person name="Radune D."/>
            <person name="Vamathevan J."/>
            <person name="Riggs F."/>
            <person name="Grinberg V."/>
            <person name="Khouri H."/>
            <person name="Wackett L.P."/>
            <person name="Nelson K.E."/>
            <person name="Sadowsky M.J."/>
        </authorList>
    </citation>
    <scope>NUCLEOTIDE SEQUENCE [LARGE SCALE GENOMIC DNA]</scope>
    <source>
        <strain evidence="2 3">TC1</strain>
    </source>
</reference>
<dbReference type="Proteomes" id="UP000000637">
    <property type="component" value="Plasmid pTC1"/>
</dbReference>